<dbReference type="PANTHER" id="PTHR13015">
    <property type="entry name" value="PROTEIN AD-016-RELATED"/>
    <property type="match status" value="1"/>
</dbReference>
<evidence type="ECO:0000256" key="2">
    <source>
        <dbReference type="SAM" id="MobiDB-lite"/>
    </source>
</evidence>
<dbReference type="GO" id="GO:0071203">
    <property type="term" value="C:WASH complex"/>
    <property type="evidence" value="ECO:0007669"/>
    <property type="project" value="InterPro"/>
</dbReference>
<sequence length="154" mass="17303">MEETNLEKIPPLPYPKVISYVNNFIINTVEFLNKFSGICEEKLSNVSQSIQHLEIRLSILEDKLSSIPIVGEFTPPPNITDELIPPNPEEKIEGEIEPPQNANPVKNDSRYKHYFDMVRYGVPPDGVKDKMRALGLNPDLLDNPDAPAPPPDSN</sequence>
<dbReference type="Gene3D" id="1.20.5.110">
    <property type="match status" value="1"/>
</dbReference>
<evidence type="ECO:0000313" key="3">
    <source>
        <dbReference type="EMBL" id="KAJ5070438.1"/>
    </source>
</evidence>
<comment type="caution">
    <text evidence="3">The sequence shown here is derived from an EMBL/GenBank/DDBJ whole genome shotgun (WGS) entry which is preliminary data.</text>
</comment>
<dbReference type="OMA" id="FGNKMED"/>
<protein>
    <submittedName>
        <fullName evidence="3">Ad-016-related protein</fullName>
    </submittedName>
</protein>
<comment type="similarity">
    <text evidence="1">Belongs to the CCDC53 family.</text>
</comment>
<feature type="region of interest" description="Disordered" evidence="2">
    <location>
        <begin position="129"/>
        <end position="154"/>
    </location>
</feature>
<feature type="compositionally biased region" description="Low complexity" evidence="2">
    <location>
        <begin position="136"/>
        <end position="145"/>
    </location>
</feature>
<dbReference type="OrthoDB" id="268027at2759"/>
<dbReference type="Pfam" id="PF10152">
    <property type="entry name" value="CCDC53"/>
    <property type="match status" value="2"/>
</dbReference>
<feature type="region of interest" description="Disordered" evidence="2">
    <location>
        <begin position="71"/>
        <end position="107"/>
    </location>
</feature>
<gene>
    <name evidence="3" type="ORF">M0811_10910</name>
</gene>
<evidence type="ECO:0000256" key="1">
    <source>
        <dbReference type="ARBA" id="ARBA00006290"/>
    </source>
</evidence>
<proteinExistence type="inferred from homology"/>
<name>A0A9Q0R8I7_ANAIG</name>
<dbReference type="GO" id="GO:0006887">
    <property type="term" value="P:exocytosis"/>
    <property type="evidence" value="ECO:0007669"/>
    <property type="project" value="TreeGrafter"/>
</dbReference>
<dbReference type="Proteomes" id="UP001149090">
    <property type="component" value="Unassembled WGS sequence"/>
</dbReference>
<keyword evidence="4" id="KW-1185">Reference proteome</keyword>
<dbReference type="GO" id="GO:0030041">
    <property type="term" value="P:actin filament polymerization"/>
    <property type="evidence" value="ECO:0007669"/>
    <property type="project" value="TreeGrafter"/>
</dbReference>
<evidence type="ECO:0000313" key="4">
    <source>
        <dbReference type="Proteomes" id="UP001149090"/>
    </source>
</evidence>
<dbReference type="PANTHER" id="PTHR13015:SF0">
    <property type="entry name" value="WASH COMPLEX SUBUNIT 3"/>
    <property type="match status" value="1"/>
</dbReference>
<dbReference type="EMBL" id="JAPDFW010000095">
    <property type="protein sequence ID" value="KAJ5070438.1"/>
    <property type="molecule type" value="Genomic_DNA"/>
</dbReference>
<dbReference type="AlphaFoldDB" id="A0A9Q0R8I7"/>
<reference evidence="3" key="1">
    <citation type="submission" date="2022-10" db="EMBL/GenBank/DDBJ databases">
        <title>Novel sulphate-reducing endosymbionts in the free-living metamonad Anaeramoeba.</title>
        <authorList>
            <person name="Jerlstrom-Hultqvist J."/>
            <person name="Cepicka I."/>
            <person name="Gallot-Lavallee L."/>
            <person name="Salas-Leiva D."/>
            <person name="Curtis B.A."/>
            <person name="Zahonova K."/>
            <person name="Pipaliya S."/>
            <person name="Dacks J."/>
            <person name="Roger A.J."/>
        </authorList>
    </citation>
    <scope>NUCLEOTIDE SEQUENCE</scope>
    <source>
        <strain evidence="3">BMAN</strain>
    </source>
</reference>
<dbReference type="InterPro" id="IPR019309">
    <property type="entry name" value="WASHC3"/>
</dbReference>
<accession>A0A9Q0R8I7</accession>
<organism evidence="3 4">
    <name type="scientific">Anaeramoeba ignava</name>
    <name type="common">Anaerobic marine amoeba</name>
    <dbReference type="NCBI Taxonomy" id="1746090"/>
    <lineage>
        <taxon>Eukaryota</taxon>
        <taxon>Metamonada</taxon>
        <taxon>Anaeramoebidae</taxon>
        <taxon>Anaeramoeba</taxon>
    </lineage>
</organism>